<sequence length="174" mass="19743">MRVVLALSNEATALKIRQMLDGTGLETDRAVCRTGAELLRRIEDYDEPLVIMGYKLPDMVVDEVYENAGADCKIISIVKPERLDDINSEDIFVIPLPMSRQKLISSIGVFLGRVPAEKHKTGRSPEEAKVIDEAKLLLMERFHMTEQQAHRFIQKRSMDTGARFIDTARLILNM</sequence>
<reference evidence="2" key="1">
    <citation type="submission" date="2020-10" db="EMBL/GenBank/DDBJ databases">
        <authorList>
            <person name="Gilroy R."/>
        </authorList>
    </citation>
    <scope>NUCLEOTIDE SEQUENCE</scope>
    <source>
        <strain evidence="2">USAMLcec3-3695</strain>
    </source>
</reference>
<proteinExistence type="predicted"/>
<dbReference type="GO" id="GO:0003723">
    <property type="term" value="F:RNA binding"/>
    <property type="evidence" value="ECO:0007669"/>
    <property type="project" value="InterPro"/>
</dbReference>
<name>A0A9D1SE08_9FIRM</name>
<dbReference type="Proteomes" id="UP000824109">
    <property type="component" value="Unassembled WGS sequence"/>
</dbReference>
<evidence type="ECO:0000313" key="3">
    <source>
        <dbReference type="Proteomes" id="UP000824109"/>
    </source>
</evidence>
<dbReference type="SMART" id="SM01012">
    <property type="entry name" value="ANTAR"/>
    <property type="match status" value="1"/>
</dbReference>
<feature type="domain" description="ANTAR" evidence="1">
    <location>
        <begin position="111"/>
        <end position="172"/>
    </location>
</feature>
<evidence type="ECO:0000259" key="1">
    <source>
        <dbReference type="PROSITE" id="PS50921"/>
    </source>
</evidence>
<dbReference type="InterPro" id="IPR011006">
    <property type="entry name" value="CheY-like_superfamily"/>
</dbReference>
<reference evidence="2" key="2">
    <citation type="journal article" date="2021" name="PeerJ">
        <title>Extensive microbial diversity within the chicken gut microbiome revealed by metagenomics and culture.</title>
        <authorList>
            <person name="Gilroy R."/>
            <person name="Ravi A."/>
            <person name="Getino M."/>
            <person name="Pursley I."/>
            <person name="Horton D.L."/>
            <person name="Alikhan N.F."/>
            <person name="Baker D."/>
            <person name="Gharbi K."/>
            <person name="Hall N."/>
            <person name="Watson M."/>
            <person name="Adriaenssens E.M."/>
            <person name="Foster-Nyarko E."/>
            <person name="Jarju S."/>
            <person name="Secka A."/>
            <person name="Antonio M."/>
            <person name="Oren A."/>
            <person name="Chaudhuri R.R."/>
            <person name="La Ragione R."/>
            <person name="Hildebrand F."/>
            <person name="Pallen M.J."/>
        </authorList>
    </citation>
    <scope>NUCLEOTIDE SEQUENCE</scope>
    <source>
        <strain evidence="2">USAMLcec3-3695</strain>
    </source>
</reference>
<dbReference type="InterPro" id="IPR005561">
    <property type="entry name" value="ANTAR"/>
</dbReference>
<organism evidence="2 3">
    <name type="scientific">Candidatus Ornithomonoglobus merdipullorum</name>
    <dbReference type="NCBI Taxonomy" id="2840895"/>
    <lineage>
        <taxon>Bacteria</taxon>
        <taxon>Bacillati</taxon>
        <taxon>Bacillota</taxon>
        <taxon>Clostridia</taxon>
        <taxon>Candidatus Ornithomonoglobus</taxon>
    </lineage>
</organism>
<dbReference type="InterPro" id="IPR036388">
    <property type="entry name" value="WH-like_DNA-bd_sf"/>
</dbReference>
<dbReference type="EMBL" id="DVNB01000041">
    <property type="protein sequence ID" value="HIU56944.1"/>
    <property type="molecule type" value="Genomic_DNA"/>
</dbReference>
<dbReference type="AlphaFoldDB" id="A0A9D1SE08"/>
<evidence type="ECO:0000313" key="2">
    <source>
        <dbReference type="EMBL" id="HIU56944.1"/>
    </source>
</evidence>
<gene>
    <name evidence="2" type="ORF">IAA61_03905</name>
</gene>
<dbReference type="Gene3D" id="1.10.10.10">
    <property type="entry name" value="Winged helix-like DNA-binding domain superfamily/Winged helix DNA-binding domain"/>
    <property type="match status" value="1"/>
</dbReference>
<protein>
    <submittedName>
        <fullName evidence="2">ANTAR domain-containing protein</fullName>
    </submittedName>
</protein>
<comment type="caution">
    <text evidence="2">The sequence shown here is derived from an EMBL/GenBank/DDBJ whole genome shotgun (WGS) entry which is preliminary data.</text>
</comment>
<accession>A0A9D1SE08</accession>
<dbReference type="SUPFAM" id="SSF52172">
    <property type="entry name" value="CheY-like"/>
    <property type="match status" value="1"/>
</dbReference>
<dbReference type="PROSITE" id="PS50921">
    <property type="entry name" value="ANTAR"/>
    <property type="match status" value="1"/>
</dbReference>
<dbReference type="Pfam" id="PF03861">
    <property type="entry name" value="ANTAR"/>
    <property type="match status" value="1"/>
</dbReference>